<dbReference type="OrthoDB" id="1690175at2"/>
<name>A0A3E2TLV8_9FIRM</name>
<keyword evidence="2" id="KW-1185">Reference proteome</keyword>
<organism evidence="1 2">
    <name type="scientific">Anaerococcus nagyae</name>
    <dbReference type="NCBI Taxonomy" id="1755241"/>
    <lineage>
        <taxon>Bacteria</taxon>
        <taxon>Bacillati</taxon>
        <taxon>Bacillota</taxon>
        <taxon>Tissierellia</taxon>
        <taxon>Tissierellales</taxon>
        <taxon>Peptoniphilaceae</taxon>
        <taxon>Anaerococcus</taxon>
    </lineage>
</organism>
<proteinExistence type="predicted"/>
<dbReference type="Proteomes" id="UP000261011">
    <property type="component" value="Unassembled WGS sequence"/>
</dbReference>
<dbReference type="EMBL" id="QVEU01000001">
    <property type="protein sequence ID" value="RGB77880.1"/>
    <property type="molecule type" value="Genomic_DNA"/>
</dbReference>
<evidence type="ECO:0000313" key="1">
    <source>
        <dbReference type="EMBL" id="RGB77880.1"/>
    </source>
</evidence>
<gene>
    <name evidence="1" type="ORF">DXA39_00035</name>
</gene>
<dbReference type="RefSeq" id="WP_117519884.1">
    <property type="nucleotide sequence ID" value="NZ_QVEU01000001.1"/>
</dbReference>
<accession>A0A3E2TLV8</accession>
<evidence type="ECO:0000313" key="2">
    <source>
        <dbReference type="Proteomes" id="UP000261011"/>
    </source>
</evidence>
<comment type="caution">
    <text evidence="1">The sequence shown here is derived from an EMBL/GenBank/DDBJ whole genome shotgun (WGS) entry which is preliminary data.</text>
</comment>
<sequence>MAGDIIAVLPEEVKGTGICARIYSQTEVKLSLKTPSLYLDTMYKDKGKNKKLVNKQISRELQISKNLPYVIDTSHVFFAFKYRKAIYDKQSRGFVNVKYVKKIVGSEIILITGESVATLATRQTLITNLNNAKLMLYKEINKSLIESDANIRYITARILDDYV</sequence>
<protein>
    <submittedName>
        <fullName evidence="1">Uncharacterized protein</fullName>
    </submittedName>
</protein>
<dbReference type="AlphaFoldDB" id="A0A3E2TLV8"/>
<reference evidence="1 2" key="1">
    <citation type="submission" date="2018-08" db="EMBL/GenBank/DDBJ databases">
        <title>A genome reference for cultivated species of the human gut microbiota.</title>
        <authorList>
            <person name="Zou Y."/>
            <person name="Xue W."/>
            <person name="Luo G."/>
        </authorList>
    </citation>
    <scope>NUCLEOTIDE SEQUENCE [LARGE SCALE GENOMIC DNA]</scope>
    <source>
        <strain evidence="1 2">OF01-3</strain>
    </source>
</reference>